<proteinExistence type="predicted"/>
<name>A0A4Y2WSL8_ARAVE</name>
<accession>A0A4Y2WSL8</accession>
<protein>
    <submittedName>
        <fullName evidence="1">Uncharacterized protein</fullName>
    </submittedName>
</protein>
<comment type="caution">
    <text evidence="1">The sequence shown here is derived from an EMBL/GenBank/DDBJ whole genome shotgun (WGS) entry which is preliminary data.</text>
</comment>
<dbReference type="AlphaFoldDB" id="A0A4Y2WSL8"/>
<gene>
    <name evidence="1" type="ORF">AVEN_58054_1</name>
</gene>
<keyword evidence="2" id="KW-1185">Reference proteome</keyword>
<evidence type="ECO:0000313" key="2">
    <source>
        <dbReference type="Proteomes" id="UP000499080"/>
    </source>
</evidence>
<dbReference type="Proteomes" id="UP000499080">
    <property type="component" value="Unassembled WGS sequence"/>
</dbReference>
<evidence type="ECO:0000313" key="1">
    <source>
        <dbReference type="EMBL" id="GBO40403.1"/>
    </source>
</evidence>
<organism evidence="1 2">
    <name type="scientific">Araneus ventricosus</name>
    <name type="common">Orbweaver spider</name>
    <name type="synonym">Epeira ventricosa</name>
    <dbReference type="NCBI Taxonomy" id="182803"/>
    <lineage>
        <taxon>Eukaryota</taxon>
        <taxon>Metazoa</taxon>
        <taxon>Ecdysozoa</taxon>
        <taxon>Arthropoda</taxon>
        <taxon>Chelicerata</taxon>
        <taxon>Arachnida</taxon>
        <taxon>Araneae</taxon>
        <taxon>Araneomorphae</taxon>
        <taxon>Entelegynae</taxon>
        <taxon>Araneoidea</taxon>
        <taxon>Araneidae</taxon>
        <taxon>Araneus</taxon>
    </lineage>
</organism>
<dbReference type="OrthoDB" id="6432029at2759"/>
<sequence length="226" mass="26238">MTHYEWGYVDDAGNDDATFHFNDNELHSVLCLFESFRTFPVTIVLGNLGRKDEWVHYYTNVSFSQSDVCTPSDWEKEKRYDWMVWSEPDFSETVAKPENVRHLVVFTSHLNLNFSHLCRVVSFVLGPSTPPIVSDEGNEIDLRSIRSPHKAFLELSKRLDRFRNRPVTVVASETTLRRLCVNLQKSIDNAMRHSCSHNVVVEYHRTLHSALCGSPCTTNERFRKQE</sequence>
<dbReference type="EMBL" id="BGPR01065635">
    <property type="protein sequence ID" value="GBO40403.1"/>
    <property type="molecule type" value="Genomic_DNA"/>
</dbReference>
<reference evidence="1 2" key="1">
    <citation type="journal article" date="2019" name="Sci. Rep.">
        <title>Orb-weaving spider Araneus ventricosus genome elucidates the spidroin gene catalogue.</title>
        <authorList>
            <person name="Kono N."/>
            <person name="Nakamura H."/>
            <person name="Ohtoshi R."/>
            <person name="Moran D.A.P."/>
            <person name="Shinohara A."/>
            <person name="Yoshida Y."/>
            <person name="Fujiwara M."/>
            <person name="Mori M."/>
            <person name="Tomita M."/>
            <person name="Arakawa K."/>
        </authorList>
    </citation>
    <scope>NUCLEOTIDE SEQUENCE [LARGE SCALE GENOMIC DNA]</scope>
</reference>